<dbReference type="EMBL" id="JAIWYP010000014">
    <property type="protein sequence ID" value="KAH3713522.1"/>
    <property type="molecule type" value="Genomic_DNA"/>
</dbReference>
<accession>A0A9D4BYT5</accession>
<sequence length="71" mass="7923">MLAKDACEGDLNERDPMQRIIVGNFIDGLNDDAVRIKLIRSNPTNLTESVNMALKEQNELSEDNALDYLSA</sequence>
<evidence type="ECO:0000313" key="2">
    <source>
        <dbReference type="Proteomes" id="UP000828390"/>
    </source>
</evidence>
<protein>
    <submittedName>
        <fullName evidence="1">Uncharacterized protein</fullName>
    </submittedName>
</protein>
<reference evidence="1" key="1">
    <citation type="journal article" date="2019" name="bioRxiv">
        <title>The Genome of the Zebra Mussel, Dreissena polymorpha: A Resource for Invasive Species Research.</title>
        <authorList>
            <person name="McCartney M.A."/>
            <person name="Auch B."/>
            <person name="Kono T."/>
            <person name="Mallez S."/>
            <person name="Zhang Y."/>
            <person name="Obille A."/>
            <person name="Becker A."/>
            <person name="Abrahante J.E."/>
            <person name="Garbe J."/>
            <person name="Badalamenti J.P."/>
            <person name="Herman A."/>
            <person name="Mangelson H."/>
            <person name="Liachko I."/>
            <person name="Sullivan S."/>
            <person name="Sone E.D."/>
            <person name="Koren S."/>
            <person name="Silverstein K.A.T."/>
            <person name="Beckman K.B."/>
            <person name="Gohl D.M."/>
        </authorList>
    </citation>
    <scope>NUCLEOTIDE SEQUENCE</scope>
    <source>
        <strain evidence="1">Duluth1</strain>
        <tissue evidence="1">Whole animal</tissue>
    </source>
</reference>
<proteinExistence type="predicted"/>
<reference evidence="1" key="2">
    <citation type="submission" date="2020-11" db="EMBL/GenBank/DDBJ databases">
        <authorList>
            <person name="McCartney M.A."/>
            <person name="Auch B."/>
            <person name="Kono T."/>
            <person name="Mallez S."/>
            <person name="Becker A."/>
            <person name="Gohl D.M."/>
            <person name="Silverstein K.A.T."/>
            <person name="Koren S."/>
            <person name="Bechman K.B."/>
            <person name="Herman A."/>
            <person name="Abrahante J.E."/>
            <person name="Garbe J."/>
        </authorList>
    </citation>
    <scope>NUCLEOTIDE SEQUENCE</scope>
    <source>
        <strain evidence="1">Duluth1</strain>
        <tissue evidence="1">Whole animal</tissue>
    </source>
</reference>
<name>A0A9D4BYT5_DREPO</name>
<keyword evidence="2" id="KW-1185">Reference proteome</keyword>
<dbReference type="AlphaFoldDB" id="A0A9D4BYT5"/>
<dbReference type="Proteomes" id="UP000828390">
    <property type="component" value="Unassembled WGS sequence"/>
</dbReference>
<comment type="caution">
    <text evidence="1">The sequence shown here is derived from an EMBL/GenBank/DDBJ whole genome shotgun (WGS) entry which is preliminary data.</text>
</comment>
<organism evidence="1 2">
    <name type="scientific">Dreissena polymorpha</name>
    <name type="common">Zebra mussel</name>
    <name type="synonym">Mytilus polymorpha</name>
    <dbReference type="NCBI Taxonomy" id="45954"/>
    <lineage>
        <taxon>Eukaryota</taxon>
        <taxon>Metazoa</taxon>
        <taxon>Spiralia</taxon>
        <taxon>Lophotrochozoa</taxon>
        <taxon>Mollusca</taxon>
        <taxon>Bivalvia</taxon>
        <taxon>Autobranchia</taxon>
        <taxon>Heteroconchia</taxon>
        <taxon>Euheterodonta</taxon>
        <taxon>Imparidentia</taxon>
        <taxon>Neoheterodontei</taxon>
        <taxon>Myida</taxon>
        <taxon>Dreissenoidea</taxon>
        <taxon>Dreissenidae</taxon>
        <taxon>Dreissena</taxon>
    </lineage>
</organism>
<evidence type="ECO:0000313" key="1">
    <source>
        <dbReference type="EMBL" id="KAH3713522.1"/>
    </source>
</evidence>
<gene>
    <name evidence="1" type="ORF">DPMN_073314</name>
</gene>